<dbReference type="Proteomes" id="UP000325440">
    <property type="component" value="Unassembled WGS sequence"/>
</dbReference>
<sequence>MDCDELRKAVFSIVKDDDPYKESKQLQLKNWCGAFLEIFDSWGEKKLPFFLDILSNEECWEKTDTIHGIKLNRRVVAKKMIEPQSWKGTSNPLEDFYLYQIACWCCLEEDIISLFEHFKQKHQVKDGDPDALKKLAKRISGSWCTDAMMQFWSHFISGYISELDLKGQHPYVFGLHRAAISSNRRRVEAVEFFWDKVQSLPESELSAQEKDEVFMRIAVHAAHDNGYPDVFEFCLSRISSDKYPELLKRDLEKNGYYGSLNIMNDMLSFDKFQELFDCLKPSNVKEDDYRLWVKFMTRDCPECYLDKGVNVFMHMWKKRGFGDHCVLILDKEMMNDSFFQGRFSVPLIEKGYMEPVWAMLDKANSRQIKEFVSSEKANYIRSILEQRDRVSLNRFLAYGKSADEELDQKNIPGPSGDLADVEISKQSYVGLGDH</sequence>
<dbReference type="AlphaFoldDB" id="A0A5E4MWB4"/>
<reference evidence="1 2" key="1">
    <citation type="submission" date="2019-08" db="EMBL/GenBank/DDBJ databases">
        <authorList>
            <person name="Alioto T."/>
            <person name="Alioto T."/>
            <person name="Gomez Garrido J."/>
        </authorList>
    </citation>
    <scope>NUCLEOTIDE SEQUENCE [LARGE SCALE GENOMIC DNA]</scope>
</reference>
<evidence type="ECO:0000313" key="2">
    <source>
        <dbReference type="Proteomes" id="UP000325440"/>
    </source>
</evidence>
<evidence type="ECO:0000313" key="1">
    <source>
        <dbReference type="EMBL" id="VVC35096.1"/>
    </source>
</evidence>
<gene>
    <name evidence="1" type="ORF">CINCED_3A012376</name>
</gene>
<dbReference type="EMBL" id="CABPRJ010001055">
    <property type="protein sequence ID" value="VVC35096.1"/>
    <property type="molecule type" value="Genomic_DNA"/>
</dbReference>
<keyword evidence="2" id="KW-1185">Reference proteome</keyword>
<dbReference type="OrthoDB" id="8182004at2759"/>
<organism evidence="1 2">
    <name type="scientific">Cinara cedri</name>
    <dbReference type="NCBI Taxonomy" id="506608"/>
    <lineage>
        <taxon>Eukaryota</taxon>
        <taxon>Metazoa</taxon>
        <taxon>Ecdysozoa</taxon>
        <taxon>Arthropoda</taxon>
        <taxon>Hexapoda</taxon>
        <taxon>Insecta</taxon>
        <taxon>Pterygota</taxon>
        <taxon>Neoptera</taxon>
        <taxon>Paraneoptera</taxon>
        <taxon>Hemiptera</taxon>
        <taxon>Sternorrhyncha</taxon>
        <taxon>Aphidomorpha</taxon>
        <taxon>Aphidoidea</taxon>
        <taxon>Aphididae</taxon>
        <taxon>Lachninae</taxon>
        <taxon>Cinara</taxon>
    </lineage>
</organism>
<protein>
    <submittedName>
        <fullName evidence="1">Uncharacterized protein</fullName>
    </submittedName>
</protein>
<accession>A0A5E4MWB4</accession>
<proteinExistence type="predicted"/>
<name>A0A5E4MWB4_9HEMI</name>